<evidence type="ECO:0000256" key="2">
    <source>
        <dbReference type="ARBA" id="ARBA00006228"/>
    </source>
</evidence>
<keyword evidence="4 7" id="KW-0812">Transmembrane</keyword>
<evidence type="ECO:0000313" key="9">
    <source>
        <dbReference type="Proteomes" id="UP001147700"/>
    </source>
</evidence>
<keyword evidence="9" id="KW-1185">Reference proteome</keyword>
<evidence type="ECO:0000256" key="5">
    <source>
        <dbReference type="ARBA" id="ARBA00022989"/>
    </source>
</evidence>
<evidence type="ECO:0000313" key="8">
    <source>
        <dbReference type="EMBL" id="MDA0142490.1"/>
    </source>
</evidence>
<dbReference type="PANTHER" id="PTHR34584:SF1">
    <property type="entry name" value="NA(+)_H(+) ANTIPORTER SUBUNIT E1"/>
    <property type="match status" value="1"/>
</dbReference>
<keyword evidence="5 7" id="KW-1133">Transmembrane helix</keyword>
<accession>A0ABT4RVK0</accession>
<organism evidence="8 9">
    <name type="scientific">Solirubrobacter deserti</name>
    <dbReference type="NCBI Taxonomy" id="2282478"/>
    <lineage>
        <taxon>Bacteria</taxon>
        <taxon>Bacillati</taxon>
        <taxon>Actinomycetota</taxon>
        <taxon>Thermoleophilia</taxon>
        <taxon>Solirubrobacterales</taxon>
        <taxon>Solirubrobacteraceae</taxon>
        <taxon>Solirubrobacter</taxon>
    </lineage>
</organism>
<dbReference type="RefSeq" id="WP_202958676.1">
    <property type="nucleotide sequence ID" value="NZ_JAPCID010000095.1"/>
</dbReference>
<dbReference type="Pfam" id="PF01899">
    <property type="entry name" value="MNHE"/>
    <property type="match status" value="1"/>
</dbReference>
<comment type="subcellular location">
    <subcellularLocation>
        <location evidence="1">Cell membrane</location>
        <topology evidence="1">Multi-pass membrane protein</topology>
    </subcellularLocation>
</comment>
<keyword evidence="3" id="KW-1003">Cell membrane</keyword>
<dbReference type="PANTHER" id="PTHR34584">
    <property type="entry name" value="NA(+)/H(+) ANTIPORTER SUBUNIT E1"/>
    <property type="match status" value="1"/>
</dbReference>
<evidence type="ECO:0000256" key="7">
    <source>
        <dbReference type="SAM" id="Phobius"/>
    </source>
</evidence>
<comment type="similarity">
    <text evidence="2">Belongs to the CPA3 antiporters (TC 2.A.63) subunit E family.</text>
</comment>
<evidence type="ECO:0000256" key="4">
    <source>
        <dbReference type="ARBA" id="ARBA00022692"/>
    </source>
</evidence>
<dbReference type="EMBL" id="JAPCID010000095">
    <property type="protein sequence ID" value="MDA0142490.1"/>
    <property type="molecule type" value="Genomic_DNA"/>
</dbReference>
<gene>
    <name evidence="8" type="ORF">OJ962_33710</name>
</gene>
<reference evidence="8" key="1">
    <citation type="submission" date="2022-10" db="EMBL/GenBank/DDBJ databases">
        <title>The WGS of Solirubrobacter sp. CPCC 204708.</title>
        <authorList>
            <person name="Jiang Z."/>
        </authorList>
    </citation>
    <scope>NUCLEOTIDE SEQUENCE</scope>
    <source>
        <strain evidence="8">CPCC 204708</strain>
    </source>
</reference>
<proteinExistence type="inferred from homology"/>
<protein>
    <submittedName>
        <fullName evidence="8">Na+/H+ antiporter subunit E</fullName>
    </submittedName>
</protein>
<feature type="transmembrane region" description="Helical" evidence="7">
    <location>
        <begin position="60"/>
        <end position="83"/>
    </location>
</feature>
<dbReference type="Proteomes" id="UP001147700">
    <property type="component" value="Unassembled WGS sequence"/>
</dbReference>
<evidence type="ECO:0000256" key="3">
    <source>
        <dbReference type="ARBA" id="ARBA00022475"/>
    </source>
</evidence>
<evidence type="ECO:0000256" key="6">
    <source>
        <dbReference type="ARBA" id="ARBA00023136"/>
    </source>
</evidence>
<keyword evidence="6 7" id="KW-0472">Membrane</keyword>
<dbReference type="InterPro" id="IPR002758">
    <property type="entry name" value="Cation_antiport_E"/>
</dbReference>
<evidence type="ECO:0000256" key="1">
    <source>
        <dbReference type="ARBA" id="ARBA00004651"/>
    </source>
</evidence>
<comment type="caution">
    <text evidence="8">The sequence shown here is derived from an EMBL/GenBank/DDBJ whole genome shotgun (WGS) entry which is preliminary data.</text>
</comment>
<name>A0ABT4RVK0_9ACTN</name>
<sequence length="164" mass="17674">MIRGVAAAAGLGLLYVLTLASTDPVDLVMGTVVGGALLLALGNRLRPARTSDVGTITSRIAWFPVLIGAILFDVLVGTWDVALRVLHLRPVDRPGIIRVPIGARSERGIAVSALATTLSPGSVFVEVDHERGDLLLHLIDASDPDASRARLQRFYDRYQRRVFP</sequence>